<dbReference type="PANTHER" id="PTHR10443:SF12">
    <property type="entry name" value="DIPEPTIDASE"/>
    <property type="match status" value="1"/>
</dbReference>
<dbReference type="CDD" id="cd01301">
    <property type="entry name" value="rDP_like"/>
    <property type="match status" value="1"/>
</dbReference>
<dbReference type="PROSITE" id="PS51365">
    <property type="entry name" value="RENAL_DIPEPTIDASE_2"/>
    <property type="match status" value="1"/>
</dbReference>
<dbReference type="SUPFAM" id="SSF51556">
    <property type="entry name" value="Metallo-dependent hydrolases"/>
    <property type="match status" value="1"/>
</dbReference>
<proteinExistence type="predicted"/>
<reference evidence="1 2" key="1">
    <citation type="submission" date="2019-04" db="EMBL/GenBank/DDBJ databases">
        <title>Isachenkonia alkalipeptolytica gen. nov. sp. nov. a new anaerobic, alkiliphilic organothrophic bacterium capable to reduce synthesized ferrihydrite isolated from a soda lake.</title>
        <authorList>
            <person name="Toshchakov S.V."/>
            <person name="Zavarzina D.G."/>
            <person name="Zhilina T.N."/>
            <person name="Kostrikina N.A."/>
            <person name="Kublanov I.V."/>
        </authorList>
    </citation>
    <scope>NUCLEOTIDE SEQUENCE [LARGE SCALE GENOMIC DNA]</scope>
    <source>
        <strain evidence="1 2">Z-1701</strain>
    </source>
</reference>
<sequence>MKVIDFHCDTMLRIMDSGEGAELKANDFQVDIGKLKQGKVLAQFFALFFDLKVVSRKKKSPFDHTMEMLQRFEEELKKNPGDIALAKGSKDLLKNEGKGKISAFLTIEEGEAIEGSLDKLSAFHQRGVRLITLTWNHENQIGFPNIHYQNRDRGLKPFGKEVIEAMNHLGMLIDVSHLSDGGFWDVAEGSKQPFIASHSNARTVKTHPRNLSDEMLRALGNGGGVTGLNFAHYFLSDDPISKIEAMLKHMRHIINVAGIEALVLGSDFDGISSTLEIQDMGEIQGLIAAMEKEGFSSKEIEYITHKNGRRMIHEVLG</sequence>
<dbReference type="GO" id="GO:0070573">
    <property type="term" value="F:metallodipeptidase activity"/>
    <property type="evidence" value="ECO:0007669"/>
    <property type="project" value="InterPro"/>
</dbReference>
<keyword evidence="2" id="KW-1185">Reference proteome</keyword>
<dbReference type="InterPro" id="IPR008257">
    <property type="entry name" value="Pept_M19"/>
</dbReference>
<name>A0AA44BCX4_9CLOT</name>
<dbReference type="AlphaFoldDB" id="A0AA44BCX4"/>
<organism evidence="1 2">
    <name type="scientific">Isachenkonia alkalipeptolytica</name>
    <dbReference type="NCBI Taxonomy" id="2565777"/>
    <lineage>
        <taxon>Bacteria</taxon>
        <taxon>Bacillati</taxon>
        <taxon>Bacillota</taxon>
        <taxon>Clostridia</taxon>
        <taxon>Eubacteriales</taxon>
        <taxon>Clostridiaceae</taxon>
        <taxon>Isachenkonia</taxon>
    </lineage>
</organism>
<dbReference type="RefSeq" id="WP_160718686.1">
    <property type="nucleotide sequence ID" value="NZ_SUMG01000002.1"/>
</dbReference>
<dbReference type="Proteomes" id="UP000449710">
    <property type="component" value="Unassembled WGS sequence"/>
</dbReference>
<dbReference type="InterPro" id="IPR032466">
    <property type="entry name" value="Metal_Hydrolase"/>
</dbReference>
<evidence type="ECO:0000313" key="2">
    <source>
        <dbReference type="Proteomes" id="UP000449710"/>
    </source>
</evidence>
<dbReference type="Gene3D" id="3.20.20.140">
    <property type="entry name" value="Metal-dependent hydrolases"/>
    <property type="match status" value="1"/>
</dbReference>
<dbReference type="PANTHER" id="PTHR10443">
    <property type="entry name" value="MICROSOMAL DIPEPTIDASE"/>
    <property type="match status" value="1"/>
</dbReference>
<dbReference type="Pfam" id="PF01244">
    <property type="entry name" value="Peptidase_M19"/>
    <property type="match status" value="1"/>
</dbReference>
<evidence type="ECO:0000313" key="1">
    <source>
        <dbReference type="EMBL" id="NBG87358.1"/>
    </source>
</evidence>
<comment type="caution">
    <text evidence="1">The sequence shown here is derived from an EMBL/GenBank/DDBJ whole genome shotgun (WGS) entry which is preliminary data.</text>
</comment>
<dbReference type="GO" id="GO:0006508">
    <property type="term" value="P:proteolysis"/>
    <property type="evidence" value="ECO:0007669"/>
    <property type="project" value="InterPro"/>
</dbReference>
<dbReference type="EMBL" id="SUMG01000002">
    <property type="protein sequence ID" value="NBG87358.1"/>
    <property type="molecule type" value="Genomic_DNA"/>
</dbReference>
<accession>A0AA44BCX4</accession>
<protein>
    <submittedName>
        <fullName evidence="1">Membrane dipeptidase</fullName>
    </submittedName>
</protein>
<gene>
    <name evidence="1" type="ORF">ISALK_02470</name>
</gene>